<keyword evidence="15" id="KW-1185">Reference proteome</keyword>
<dbReference type="GO" id="GO:0003690">
    <property type="term" value="F:double-stranded DNA binding"/>
    <property type="evidence" value="ECO:0007669"/>
    <property type="project" value="TreeGrafter"/>
</dbReference>
<keyword evidence="5" id="KW-0378">Hydrolase</keyword>
<feature type="active site" description="Nucleophile" evidence="9">
    <location>
        <position position="223"/>
    </location>
</feature>
<feature type="compositionally biased region" description="Basic and acidic residues" evidence="12">
    <location>
        <begin position="36"/>
        <end position="45"/>
    </location>
</feature>
<feature type="binding site" evidence="10">
    <location>
        <position position="225"/>
    </location>
    <ligand>
        <name>substrate</name>
    </ligand>
</feature>
<dbReference type="Gene3D" id="3.30.870.10">
    <property type="entry name" value="Endonuclease Chain A"/>
    <property type="match status" value="2"/>
</dbReference>
<evidence type="ECO:0000256" key="5">
    <source>
        <dbReference type="ARBA" id="ARBA00022801"/>
    </source>
</evidence>
<dbReference type="AlphaFoldDB" id="A0A1D1VW69"/>
<evidence type="ECO:0000256" key="8">
    <source>
        <dbReference type="ARBA" id="ARBA00023242"/>
    </source>
</evidence>
<dbReference type="PANTHER" id="PTHR12415">
    <property type="entry name" value="TYROSYL-DNA PHOSPHODIESTERASE 1"/>
    <property type="match status" value="1"/>
</dbReference>
<evidence type="ECO:0000313" key="15">
    <source>
        <dbReference type="Proteomes" id="UP000186922"/>
    </source>
</evidence>
<reference evidence="14 15" key="1">
    <citation type="journal article" date="2016" name="Nat. Commun.">
        <title>Extremotolerant tardigrade genome and improved radiotolerance of human cultured cells by tardigrade-unique protein.</title>
        <authorList>
            <person name="Hashimoto T."/>
            <person name="Horikawa D.D."/>
            <person name="Saito Y."/>
            <person name="Kuwahara H."/>
            <person name="Kozuka-Hata H."/>
            <person name="Shin-I T."/>
            <person name="Minakuchi Y."/>
            <person name="Ohishi K."/>
            <person name="Motoyama A."/>
            <person name="Aizu T."/>
            <person name="Enomoto A."/>
            <person name="Kondo K."/>
            <person name="Tanaka S."/>
            <person name="Hara Y."/>
            <person name="Koshikawa S."/>
            <person name="Sagara H."/>
            <person name="Miura T."/>
            <person name="Yokobori S."/>
            <person name="Miyagawa K."/>
            <person name="Suzuki Y."/>
            <person name="Kubo T."/>
            <person name="Oyama M."/>
            <person name="Kohara Y."/>
            <person name="Fujiyama A."/>
            <person name="Arakawa K."/>
            <person name="Katayama T."/>
            <person name="Toyoda A."/>
            <person name="Kunieda T."/>
        </authorList>
    </citation>
    <scope>NUCLEOTIDE SEQUENCE [LARGE SCALE GENOMIC DNA]</scope>
    <source>
        <strain evidence="14 15">YOKOZUNA-1</strain>
    </source>
</reference>
<evidence type="ECO:0000256" key="2">
    <source>
        <dbReference type="ARBA" id="ARBA00010205"/>
    </source>
</evidence>
<dbReference type="GO" id="GO:0017005">
    <property type="term" value="F:3'-tyrosyl-DNA phosphodiesterase activity"/>
    <property type="evidence" value="ECO:0007669"/>
    <property type="project" value="TreeGrafter"/>
</dbReference>
<dbReference type="GO" id="GO:0004527">
    <property type="term" value="F:exonuclease activity"/>
    <property type="evidence" value="ECO:0007669"/>
    <property type="project" value="UniProtKB-KW"/>
</dbReference>
<evidence type="ECO:0000256" key="10">
    <source>
        <dbReference type="PIRSR" id="PIRSR610347-2"/>
    </source>
</evidence>
<comment type="subcellular location">
    <subcellularLocation>
        <location evidence="1">Nucleus</location>
    </subcellularLocation>
</comment>
<dbReference type="GO" id="GO:0006281">
    <property type="term" value="P:DNA repair"/>
    <property type="evidence" value="ECO:0007669"/>
    <property type="project" value="UniProtKB-KW"/>
</dbReference>
<proteinExistence type="inferred from homology"/>
<dbReference type="GO" id="GO:0005634">
    <property type="term" value="C:nucleus"/>
    <property type="evidence" value="ECO:0007669"/>
    <property type="project" value="UniProtKB-SubCell"/>
</dbReference>
<dbReference type="Pfam" id="PF06087">
    <property type="entry name" value="Tyr-DNA_phospho"/>
    <property type="match status" value="1"/>
</dbReference>
<evidence type="ECO:0000256" key="9">
    <source>
        <dbReference type="PIRSR" id="PIRSR610347-1"/>
    </source>
</evidence>
<comment type="caution">
    <text evidence="14">The sequence shown here is derived from an EMBL/GenBank/DDBJ whole genome shotgun (WGS) entry which is preliminary data.</text>
</comment>
<comment type="similarity">
    <text evidence="2">Belongs to the tyrosyl-DNA phosphodiesterase family.</text>
</comment>
<dbReference type="InterPro" id="IPR010347">
    <property type="entry name" value="Tdp1"/>
</dbReference>
<feature type="region of interest" description="Disordered" evidence="12">
    <location>
        <begin position="36"/>
        <end position="113"/>
    </location>
</feature>
<keyword evidence="8" id="KW-0539">Nucleus</keyword>
<evidence type="ECO:0000256" key="4">
    <source>
        <dbReference type="ARBA" id="ARBA00022763"/>
    </source>
</evidence>
<dbReference type="SUPFAM" id="SSF56024">
    <property type="entry name" value="Phospholipase D/nuclease"/>
    <property type="match status" value="2"/>
</dbReference>
<dbReference type="Proteomes" id="UP000186922">
    <property type="component" value="Unassembled WGS sequence"/>
</dbReference>
<dbReference type="GO" id="GO:0003697">
    <property type="term" value="F:single-stranded DNA binding"/>
    <property type="evidence" value="ECO:0007669"/>
    <property type="project" value="TreeGrafter"/>
</dbReference>
<dbReference type="EMBL" id="BDGG01000008">
    <property type="protein sequence ID" value="GAV02859.1"/>
    <property type="molecule type" value="Genomic_DNA"/>
</dbReference>
<evidence type="ECO:0000256" key="3">
    <source>
        <dbReference type="ARBA" id="ARBA00022722"/>
    </source>
</evidence>
<feature type="active site" description="Proton donor/acceptor" evidence="9">
    <location>
        <position position="446"/>
    </location>
</feature>
<accession>A0A1D1VW69</accession>
<dbReference type="OrthoDB" id="47785at2759"/>
<evidence type="ECO:0000256" key="1">
    <source>
        <dbReference type="ARBA" id="ARBA00004123"/>
    </source>
</evidence>
<organism evidence="14 15">
    <name type="scientific">Ramazzottius varieornatus</name>
    <name type="common">Water bear</name>
    <name type="synonym">Tardigrade</name>
    <dbReference type="NCBI Taxonomy" id="947166"/>
    <lineage>
        <taxon>Eukaryota</taxon>
        <taxon>Metazoa</taxon>
        <taxon>Ecdysozoa</taxon>
        <taxon>Tardigrada</taxon>
        <taxon>Eutardigrada</taxon>
        <taxon>Parachela</taxon>
        <taxon>Hypsibioidea</taxon>
        <taxon>Ramazzottiidae</taxon>
        <taxon>Ramazzottius</taxon>
    </lineage>
</organism>
<keyword evidence="4" id="KW-0227">DNA damage</keyword>
<evidence type="ECO:0000256" key="6">
    <source>
        <dbReference type="ARBA" id="ARBA00022839"/>
    </source>
</evidence>
<evidence type="ECO:0000259" key="13">
    <source>
        <dbReference type="Pfam" id="PF10283"/>
    </source>
</evidence>
<keyword evidence="7" id="KW-0234">DNA repair</keyword>
<feature type="binding site" evidence="10">
    <location>
        <position position="448"/>
    </location>
    <ligand>
        <name>substrate</name>
    </ligand>
</feature>
<gene>
    <name evidence="14" type="primary">RvY_13372</name>
    <name evidence="14" type="synonym">RvY_13372.1</name>
    <name evidence="14" type="ORF">RvY_13372-1</name>
</gene>
<feature type="site" description="Interaction with DNA" evidence="11">
    <location>
        <position position="471"/>
    </location>
</feature>
<protein>
    <recommendedName>
        <fullName evidence="13">PBZ-type domain-containing protein</fullName>
    </recommendedName>
</protein>
<dbReference type="STRING" id="947166.A0A1D1VW69"/>
<dbReference type="CDD" id="cd09195">
    <property type="entry name" value="PLDc_mTdp1_2"/>
    <property type="match status" value="1"/>
</dbReference>
<evidence type="ECO:0000256" key="11">
    <source>
        <dbReference type="PIRSR" id="PIRSR610347-3"/>
    </source>
</evidence>
<evidence type="ECO:0000256" key="12">
    <source>
        <dbReference type="SAM" id="MobiDB-lite"/>
    </source>
</evidence>
<dbReference type="PANTHER" id="PTHR12415:SF0">
    <property type="entry name" value="TYROSYL-DNA PHOSPHODIESTERASE 1"/>
    <property type="match status" value="1"/>
</dbReference>
<feature type="domain" description="PBZ-type" evidence="13">
    <location>
        <begin position="16"/>
        <end position="39"/>
    </location>
</feature>
<keyword evidence="3" id="KW-0540">Nuclease</keyword>
<dbReference type="InterPro" id="IPR019406">
    <property type="entry name" value="APLF_PBZ"/>
</dbReference>
<evidence type="ECO:0000313" key="14">
    <source>
        <dbReference type="EMBL" id="GAV02859.1"/>
    </source>
</evidence>
<keyword evidence="6" id="KW-0269">Exonuclease</keyword>
<evidence type="ECO:0000256" key="7">
    <source>
        <dbReference type="ARBA" id="ARBA00023204"/>
    </source>
</evidence>
<dbReference type="Pfam" id="PF10283">
    <property type="entry name" value="zf-CCHH"/>
    <property type="match status" value="1"/>
</dbReference>
<name>A0A1D1VW69_RAMVA</name>
<sequence length="589" mass="66319">MADIHVVDASGDLSLPRCPYGPKCYRRNVQHFREYSHPAGHERAAEVQSGVAEDDEAPKRTADDVVAVDDEKETTEPPAKRTRKSFRKSEELPSTSAAATDLPRPNFDGKTESMEMLNPLGTYFTRTKGLDPNYNDRRWTRSMKMLLAPEMGNLQSSVQFNYCFDIPWIVDQYPEEFRSKPLMIVHGDKASSADGQALRQEASLFPNITLVYADLPIAYGTHHTKMMLLSYDVGMRVVIHTSNLLAGDWHNKTQGMWISPLLPKGTSADSITGFQNSLVHYLKCYHNAKLNAVADALNKYDMSSVKVFLIPSVPGRHMGPDKTRYGHLRLRTILQEHAALSAKKVTPEWPLIGQFSSIGSIGPTSANWLTGEFLESLSMPAAPMTRRPPLNLIFPSVENVRMSSEGWNGGGSLPHSEANYQKQPYLYKLFHVWKSDGKGRTSAMPHIKTYARIRPDLSECAWLAMTSANMSKAAWGAYEKNSSQLMIRSYELGVLFLPSMFSSNAASFKIAEDFDTMSEAVESNQLAIMLPYDLPLVEYAPTDRPWTSDNPQTGLKDIFGRYRERRSNFAYKVPVLWWKDSEVLNKLMH</sequence>